<dbReference type="Proteomes" id="UP001233172">
    <property type="component" value="Unassembled WGS sequence"/>
</dbReference>
<evidence type="ECO:0000313" key="2">
    <source>
        <dbReference type="Proteomes" id="UP001233172"/>
    </source>
</evidence>
<dbReference type="AlphaFoldDB" id="A0AAD8FEY3"/>
<feature type="non-terminal residue" evidence="1">
    <location>
        <position position="1"/>
    </location>
</feature>
<gene>
    <name evidence="1" type="ORF">Bpfe_009882</name>
</gene>
<comment type="caution">
    <text evidence="1">The sequence shown here is derived from an EMBL/GenBank/DDBJ whole genome shotgun (WGS) entry which is preliminary data.</text>
</comment>
<reference evidence="1" key="1">
    <citation type="journal article" date="2023" name="PLoS Negl. Trop. Dis.">
        <title>A genome sequence for Biomphalaria pfeifferi, the major vector snail for the human-infecting parasite Schistosoma mansoni.</title>
        <authorList>
            <person name="Bu L."/>
            <person name="Lu L."/>
            <person name="Laidemitt M.R."/>
            <person name="Zhang S.M."/>
            <person name="Mutuku M."/>
            <person name="Mkoji G."/>
            <person name="Steinauer M."/>
            <person name="Loker E.S."/>
        </authorList>
    </citation>
    <scope>NUCLEOTIDE SEQUENCE</scope>
    <source>
        <strain evidence="1">KasaAsao</strain>
    </source>
</reference>
<name>A0AAD8FEY3_BIOPF</name>
<sequence length="92" mass="10279">NNMIEQMVPDNMFGHKYVMAAPTNTTVDAFFSPLIIVAGISTEDYKLKVSPNLKEWENNTYNITDDKPATIESDVSVLVTLIFVNRFGFSAS</sequence>
<keyword evidence="2" id="KW-1185">Reference proteome</keyword>
<proteinExistence type="predicted"/>
<accession>A0AAD8FEY3</accession>
<dbReference type="EMBL" id="JASAOG010000034">
    <property type="protein sequence ID" value="KAK0060694.1"/>
    <property type="molecule type" value="Genomic_DNA"/>
</dbReference>
<feature type="non-terminal residue" evidence="1">
    <location>
        <position position="92"/>
    </location>
</feature>
<organism evidence="1 2">
    <name type="scientific">Biomphalaria pfeifferi</name>
    <name type="common">Bloodfluke planorb</name>
    <name type="synonym">Freshwater snail</name>
    <dbReference type="NCBI Taxonomy" id="112525"/>
    <lineage>
        <taxon>Eukaryota</taxon>
        <taxon>Metazoa</taxon>
        <taxon>Spiralia</taxon>
        <taxon>Lophotrochozoa</taxon>
        <taxon>Mollusca</taxon>
        <taxon>Gastropoda</taxon>
        <taxon>Heterobranchia</taxon>
        <taxon>Euthyneura</taxon>
        <taxon>Panpulmonata</taxon>
        <taxon>Hygrophila</taxon>
        <taxon>Lymnaeoidea</taxon>
        <taxon>Planorbidae</taxon>
        <taxon>Biomphalaria</taxon>
    </lineage>
</organism>
<reference evidence="1" key="2">
    <citation type="submission" date="2023-04" db="EMBL/GenBank/DDBJ databases">
        <authorList>
            <person name="Bu L."/>
            <person name="Lu L."/>
            <person name="Laidemitt M.R."/>
            <person name="Zhang S.M."/>
            <person name="Mutuku M."/>
            <person name="Mkoji G."/>
            <person name="Steinauer M."/>
            <person name="Loker E.S."/>
        </authorList>
    </citation>
    <scope>NUCLEOTIDE SEQUENCE</scope>
    <source>
        <strain evidence="1">KasaAsao</strain>
        <tissue evidence="1">Whole Snail</tissue>
    </source>
</reference>
<protein>
    <submittedName>
        <fullName evidence="1">Uncharacterized protein</fullName>
    </submittedName>
</protein>
<evidence type="ECO:0000313" key="1">
    <source>
        <dbReference type="EMBL" id="KAK0060694.1"/>
    </source>
</evidence>